<dbReference type="AlphaFoldDB" id="A0A432ZDY1"/>
<feature type="binding site" evidence="4">
    <location>
        <position position="161"/>
    </location>
    <ligand>
        <name>molybdate</name>
        <dbReference type="ChEBI" id="CHEBI:36264"/>
    </ligand>
</feature>
<keyword evidence="3 5" id="KW-0732">Signal</keyword>
<dbReference type="Proteomes" id="UP000287908">
    <property type="component" value="Unassembled WGS sequence"/>
</dbReference>
<accession>A0A432ZDY1</accession>
<keyword evidence="2 4" id="KW-0479">Metal-binding</keyword>
<proteinExistence type="inferred from homology"/>
<dbReference type="Pfam" id="PF13531">
    <property type="entry name" value="SBP_bac_11"/>
    <property type="match status" value="1"/>
</dbReference>
<feature type="signal peptide" evidence="5">
    <location>
        <begin position="1"/>
        <end position="17"/>
    </location>
</feature>
<comment type="similarity">
    <text evidence="1">Belongs to the bacterial solute-binding protein ModA family.</text>
</comment>
<dbReference type="Gene3D" id="3.40.190.10">
    <property type="entry name" value="Periplasmic binding protein-like II"/>
    <property type="match status" value="2"/>
</dbReference>
<dbReference type="NCBIfam" id="TIGR01256">
    <property type="entry name" value="modA"/>
    <property type="match status" value="1"/>
</dbReference>
<name>A0A432ZDY1_9GAMM</name>
<protein>
    <submittedName>
        <fullName evidence="6">Molybdate ABC transporter substrate-binding protein</fullName>
    </submittedName>
</protein>
<evidence type="ECO:0000256" key="2">
    <source>
        <dbReference type="ARBA" id="ARBA00022723"/>
    </source>
</evidence>
<reference evidence="6 7" key="1">
    <citation type="journal article" date="2011" name="Front. Microbiol.">
        <title>Genomic signatures of strain selection and enhancement in Bacillus atrophaeus var. globigii, a historical biowarfare simulant.</title>
        <authorList>
            <person name="Gibbons H.S."/>
            <person name="Broomall S.M."/>
            <person name="McNew L.A."/>
            <person name="Daligault H."/>
            <person name="Chapman C."/>
            <person name="Bruce D."/>
            <person name="Karavis M."/>
            <person name="Krepps M."/>
            <person name="McGregor P.A."/>
            <person name="Hong C."/>
            <person name="Park K.H."/>
            <person name="Akmal A."/>
            <person name="Feldman A."/>
            <person name="Lin J.S."/>
            <person name="Chang W.E."/>
            <person name="Higgs B.W."/>
            <person name="Demirev P."/>
            <person name="Lindquist J."/>
            <person name="Liem A."/>
            <person name="Fochler E."/>
            <person name="Read T.D."/>
            <person name="Tapia R."/>
            <person name="Johnson S."/>
            <person name="Bishop-Lilly K.A."/>
            <person name="Detter C."/>
            <person name="Han C."/>
            <person name="Sozhamannan S."/>
            <person name="Rosenzweig C.N."/>
            <person name="Skowronski E.W."/>
        </authorList>
    </citation>
    <scope>NUCLEOTIDE SEQUENCE [LARGE SCALE GENOMIC DNA]</scope>
    <source>
        <strain evidence="6 7">CL-SP19</strain>
    </source>
</reference>
<dbReference type="GO" id="GO:0046872">
    <property type="term" value="F:metal ion binding"/>
    <property type="evidence" value="ECO:0007669"/>
    <property type="project" value="UniProtKB-KW"/>
</dbReference>
<evidence type="ECO:0000256" key="1">
    <source>
        <dbReference type="ARBA" id="ARBA00009175"/>
    </source>
</evidence>
<evidence type="ECO:0000256" key="4">
    <source>
        <dbReference type="PIRSR" id="PIRSR004846-1"/>
    </source>
</evidence>
<dbReference type="GO" id="GO:0015689">
    <property type="term" value="P:molybdate ion transport"/>
    <property type="evidence" value="ECO:0007669"/>
    <property type="project" value="InterPro"/>
</dbReference>
<evidence type="ECO:0000256" key="3">
    <source>
        <dbReference type="ARBA" id="ARBA00022729"/>
    </source>
</evidence>
<feature type="binding site" evidence="4">
    <location>
        <position position="54"/>
    </location>
    <ligand>
        <name>molybdate</name>
        <dbReference type="ChEBI" id="CHEBI:36264"/>
    </ligand>
</feature>
<organism evidence="6 7">
    <name type="scientific">Idiomarina seosinensis</name>
    <dbReference type="NCBI Taxonomy" id="281739"/>
    <lineage>
        <taxon>Bacteria</taxon>
        <taxon>Pseudomonadati</taxon>
        <taxon>Pseudomonadota</taxon>
        <taxon>Gammaproteobacteria</taxon>
        <taxon>Alteromonadales</taxon>
        <taxon>Idiomarinaceae</taxon>
        <taxon>Idiomarina</taxon>
    </lineage>
</organism>
<feature type="chain" id="PRO_5019005487" evidence="5">
    <location>
        <begin position="18"/>
        <end position="248"/>
    </location>
</feature>
<dbReference type="InterPro" id="IPR050682">
    <property type="entry name" value="ModA/WtpA"/>
</dbReference>
<dbReference type="SUPFAM" id="SSF53850">
    <property type="entry name" value="Periplasmic binding protein-like II"/>
    <property type="match status" value="1"/>
</dbReference>
<dbReference type="InterPro" id="IPR005950">
    <property type="entry name" value="ModA"/>
</dbReference>
<dbReference type="GO" id="GO:0030973">
    <property type="term" value="F:molybdate ion binding"/>
    <property type="evidence" value="ECO:0007669"/>
    <property type="project" value="TreeGrafter"/>
</dbReference>
<feature type="binding site" evidence="4">
    <location>
        <position position="27"/>
    </location>
    <ligand>
        <name>molybdate</name>
        <dbReference type="ChEBI" id="CHEBI:36264"/>
    </ligand>
</feature>
<dbReference type="PANTHER" id="PTHR30632">
    <property type="entry name" value="MOLYBDATE-BINDING PERIPLASMIC PROTEIN"/>
    <property type="match status" value="1"/>
</dbReference>
<evidence type="ECO:0000313" key="7">
    <source>
        <dbReference type="Proteomes" id="UP000287908"/>
    </source>
</evidence>
<evidence type="ECO:0000313" key="6">
    <source>
        <dbReference type="EMBL" id="RUO76109.1"/>
    </source>
</evidence>
<dbReference type="EMBL" id="PIQF01000002">
    <property type="protein sequence ID" value="RUO76109.1"/>
    <property type="molecule type" value="Genomic_DNA"/>
</dbReference>
<keyword evidence="4" id="KW-0500">Molybdenum</keyword>
<sequence>MKRLLLLLMLLTPGLSAAELTIAAASSYRPLLNHLAQQFEQRQQHQVRFVFGSSGKLATQIIRGAPFDLIFSANMAYLKALSDNDLLAGEVVTDGYGQLVLWSKSEAQLTAETDLVKLLQQQRVAIAQPKHAPFGQAAKGYLEQQHIYHQIQPNLVYSENVAQAVHMVHSGAADFGFVALSVIPLEQQSETRMYRIALENEALLRQAHAVLKSAKDKNLANEFSRFVQRQEFDEVKRHYGIEPERVKN</sequence>
<gene>
    <name evidence="6" type="primary">modA</name>
    <name evidence="6" type="ORF">CWI81_08310</name>
</gene>
<dbReference type="RefSeq" id="WP_126784832.1">
    <property type="nucleotide sequence ID" value="NZ_PIQF01000002.1"/>
</dbReference>
<evidence type="ECO:0000256" key="5">
    <source>
        <dbReference type="SAM" id="SignalP"/>
    </source>
</evidence>
<dbReference type="OrthoDB" id="9785015at2"/>
<comment type="caution">
    <text evidence="6">The sequence shown here is derived from an EMBL/GenBank/DDBJ whole genome shotgun (WGS) entry which is preliminary data.</text>
</comment>
<dbReference type="PIRSF" id="PIRSF004846">
    <property type="entry name" value="ModA"/>
    <property type="match status" value="1"/>
</dbReference>
<keyword evidence="7" id="KW-1185">Reference proteome</keyword>
<dbReference type="PANTHER" id="PTHR30632:SF14">
    <property type="entry name" value="TUNGSTATE_MOLYBDATE_CHROMATE-BINDING PROTEIN MODA"/>
    <property type="match status" value="1"/>
</dbReference>